<protein>
    <submittedName>
        <fullName evidence="2">Transcriptional regulator</fullName>
    </submittedName>
</protein>
<dbReference type="CDD" id="cd00093">
    <property type="entry name" value="HTH_XRE"/>
    <property type="match status" value="1"/>
</dbReference>
<dbReference type="EMBL" id="QFPW01000010">
    <property type="protein sequence ID" value="PZQ48788.1"/>
    <property type="molecule type" value="Genomic_DNA"/>
</dbReference>
<comment type="caution">
    <text evidence="2">The sequence shown here is derived from an EMBL/GenBank/DDBJ whole genome shotgun (WGS) entry which is preliminary data.</text>
</comment>
<gene>
    <name evidence="2" type="ORF">DI556_13315</name>
</gene>
<dbReference type="InterPro" id="IPR001387">
    <property type="entry name" value="Cro/C1-type_HTH"/>
</dbReference>
<proteinExistence type="predicted"/>
<dbReference type="InterPro" id="IPR010982">
    <property type="entry name" value="Lambda_DNA-bd_dom_sf"/>
</dbReference>
<dbReference type="SMART" id="SM00530">
    <property type="entry name" value="HTH_XRE"/>
    <property type="match status" value="1"/>
</dbReference>
<dbReference type="Gene3D" id="1.10.260.40">
    <property type="entry name" value="lambda repressor-like DNA-binding domains"/>
    <property type="match status" value="1"/>
</dbReference>
<dbReference type="SUPFAM" id="SSF47413">
    <property type="entry name" value="lambda repressor-like DNA-binding domains"/>
    <property type="match status" value="1"/>
</dbReference>
<organism evidence="2 3">
    <name type="scientific">Rhodovulum sulfidophilum</name>
    <name type="common">Rhodobacter sulfidophilus</name>
    <dbReference type="NCBI Taxonomy" id="35806"/>
    <lineage>
        <taxon>Bacteria</taxon>
        <taxon>Pseudomonadati</taxon>
        <taxon>Pseudomonadota</taxon>
        <taxon>Alphaproteobacteria</taxon>
        <taxon>Rhodobacterales</taxon>
        <taxon>Paracoccaceae</taxon>
        <taxon>Rhodovulum</taxon>
    </lineage>
</organism>
<name>A0A2W5N8D7_RHOSU</name>
<feature type="domain" description="HTH cro/C1-type" evidence="1">
    <location>
        <begin position="1"/>
        <end position="55"/>
    </location>
</feature>
<evidence type="ECO:0000313" key="2">
    <source>
        <dbReference type="EMBL" id="PZQ48788.1"/>
    </source>
</evidence>
<dbReference type="GO" id="GO:0003677">
    <property type="term" value="F:DNA binding"/>
    <property type="evidence" value="ECO:0007669"/>
    <property type="project" value="InterPro"/>
</dbReference>
<dbReference type="Pfam" id="PF01381">
    <property type="entry name" value="HTH_3"/>
    <property type="match status" value="1"/>
</dbReference>
<evidence type="ECO:0000313" key="3">
    <source>
        <dbReference type="Proteomes" id="UP000249185"/>
    </source>
</evidence>
<accession>A0A2W5N8D7</accession>
<dbReference type="Proteomes" id="UP000249185">
    <property type="component" value="Unassembled WGS sequence"/>
</dbReference>
<evidence type="ECO:0000259" key="1">
    <source>
        <dbReference type="PROSITE" id="PS50943"/>
    </source>
</evidence>
<reference evidence="2 3" key="1">
    <citation type="submission" date="2017-08" db="EMBL/GenBank/DDBJ databases">
        <title>Infants hospitalized years apart are colonized by the same room-sourced microbial strains.</title>
        <authorList>
            <person name="Brooks B."/>
            <person name="Olm M.R."/>
            <person name="Firek B.A."/>
            <person name="Baker R."/>
            <person name="Thomas B.C."/>
            <person name="Morowitz M.J."/>
            <person name="Banfield J.F."/>
        </authorList>
    </citation>
    <scope>NUCLEOTIDE SEQUENCE [LARGE SCALE GENOMIC DNA]</scope>
    <source>
        <strain evidence="2">S2_005_002_R2_34</strain>
    </source>
</reference>
<sequence>MRSRREAIGMSTYQLGKLIGVTYSQIQKYEKSENRVGAGRLYEIACHLRVPVRFFFEGLEEEADQDRDDLLLFFSDIRDAPLREAVLGLVREIALREERKAAVARARSFGRKRGLGL</sequence>
<dbReference type="PROSITE" id="PS50943">
    <property type="entry name" value="HTH_CROC1"/>
    <property type="match status" value="1"/>
</dbReference>
<dbReference type="AlphaFoldDB" id="A0A2W5N8D7"/>